<evidence type="ECO:0000313" key="5">
    <source>
        <dbReference type="Proteomes" id="UP000533017"/>
    </source>
</evidence>
<organism evidence="3 4">
    <name type="scientific">Actinopolymorpha cephalotaxi</name>
    <dbReference type="NCBI Taxonomy" id="504797"/>
    <lineage>
        <taxon>Bacteria</taxon>
        <taxon>Bacillati</taxon>
        <taxon>Actinomycetota</taxon>
        <taxon>Actinomycetes</taxon>
        <taxon>Propionibacteriales</taxon>
        <taxon>Actinopolymorphaceae</taxon>
        <taxon>Actinopolymorpha</taxon>
    </lineage>
</organism>
<keyword evidence="5" id="KW-1185">Reference proteome</keyword>
<keyword evidence="1" id="KW-0472">Membrane</keyword>
<reference evidence="2 5" key="2">
    <citation type="submission" date="2020-07" db="EMBL/GenBank/DDBJ databases">
        <title>Sequencing the genomes of 1000 actinobacteria strains.</title>
        <authorList>
            <person name="Klenk H.-P."/>
        </authorList>
    </citation>
    <scope>NUCLEOTIDE SEQUENCE [LARGE SCALE GENOMIC DNA]</scope>
    <source>
        <strain evidence="2 5">DSM 45117</strain>
    </source>
</reference>
<dbReference type="EMBL" id="FOOI01000028">
    <property type="protein sequence ID" value="SFH67820.1"/>
    <property type="molecule type" value="Genomic_DNA"/>
</dbReference>
<keyword evidence="1" id="KW-0812">Transmembrane</keyword>
<dbReference type="Proteomes" id="UP000533017">
    <property type="component" value="Unassembled WGS sequence"/>
</dbReference>
<dbReference type="EMBL" id="JACBZA010000001">
    <property type="protein sequence ID" value="NYH84054.1"/>
    <property type="molecule type" value="Genomic_DNA"/>
</dbReference>
<gene>
    <name evidence="2" type="ORF">FHR37_002905</name>
    <name evidence="3" type="ORF">SAMN05421678_1286</name>
</gene>
<evidence type="ECO:0000313" key="4">
    <source>
        <dbReference type="Proteomes" id="UP000199052"/>
    </source>
</evidence>
<feature type="transmembrane region" description="Helical" evidence="1">
    <location>
        <begin position="12"/>
        <end position="35"/>
    </location>
</feature>
<dbReference type="STRING" id="504797.SAMN05421678_1286"/>
<accession>A0A1I3C022</accession>
<evidence type="ECO:0000313" key="2">
    <source>
        <dbReference type="EMBL" id="NYH84054.1"/>
    </source>
</evidence>
<dbReference type="Proteomes" id="UP000199052">
    <property type="component" value="Unassembled WGS sequence"/>
</dbReference>
<keyword evidence="1" id="KW-1133">Transmembrane helix</keyword>
<sequence>MAAESPTGQVRRVGLALCMCLAAFVAVVVGLVWPIAGARGLLVAAGVLGVVFVASWLLARCIVNCDLRPARWS</sequence>
<feature type="transmembrane region" description="Helical" evidence="1">
    <location>
        <begin position="41"/>
        <end position="63"/>
    </location>
</feature>
<reference evidence="3 4" key="1">
    <citation type="submission" date="2016-10" db="EMBL/GenBank/DDBJ databases">
        <authorList>
            <person name="de Groot N.N."/>
        </authorList>
    </citation>
    <scope>NUCLEOTIDE SEQUENCE [LARGE SCALE GENOMIC DNA]</scope>
    <source>
        <strain evidence="3 4">CPCC 202808</strain>
    </source>
</reference>
<name>A0A1I3C022_9ACTN</name>
<evidence type="ECO:0000313" key="3">
    <source>
        <dbReference type="EMBL" id="SFH67820.1"/>
    </source>
</evidence>
<dbReference type="AlphaFoldDB" id="A0A1I3C022"/>
<evidence type="ECO:0000256" key="1">
    <source>
        <dbReference type="SAM" id="Phobius"/>
    </source>
</evidence>
<protein>
    <submittedName>
        <fullName evidence="2">Lipopolysaccharide export LptBFGC system permease protein LptF</fullName>
    </submittedName>
</protein>
<proteinExistence type="predicted"/>
<dbReference type="RefSeq" id="WP_139239257.1">
    <property type="nucleotide sequence ID" value="NZ_FOOI01000028.1"/>
</dbReference>